<sequence>MPLSWRRTVADTVKPSSQRRLLTVKTSQPAFPPPPFVCRYPNPSPELCRAPELCKTSNLLPFAGATPLFFESVNQIYKLTKVFSLSGVLISVSSAGLCVSFSYVVQLIVIY</sequence>
<keyword evidence="3" id="KW-1185">Reference proteome</keyword>
<accession>A0ABU6V5X2</accession>
<gene>
    <name evidence="2" type="ORF">PIB30_007215</name>
</gene>
<dbReference type="EMBL" id="JASCZI010151050">
    <property type="protein sequence ID" value="MED6167900.1"/>
    <property type="molecule type" value="Genomic_DNA"/>
</dbReference>
<evidence type="ECO:0000256" key="1">
    <source>
        <dbReference type="SAM" id="Phobius"/>
    </source>
</evidence>
<protein>
    <submittedName>
        <fullName evidence="2">Uncharacterized protein</fullName>
    </submittedName>
</protein>
<dbReference type="Proteomes" id="UP001341840">
    <property type="component" value="Unassembled WGS sequence"/>
</dbReference>
<evidence type="ECO:0000313" key="2">
    <source>
        <dbReference type="EMBL" id="MED6167900.1"/>
    </source>
</evidence>
<keyword evidence="1" id="KW-0812">Transmembrane</keyword>
<proteinExistence type="predicted"/>
<reference evidence="2 3" key="1">
    <citation type="journal article" date="2023" name="Plants (Basel)">
        <title>Bridging the Gap: Combining Genomics and Transcriptomics Approaches to Understand Stylosanthes scabra, an Orphan Legume from the Brazilian Caatinga.</title>
        <authorList>
            <person name="Ferreira-Neto J.R.C."/>
            <person name="da Silva M.D."/>
            <person name="Binneck E."/>
            <person name="de Melo N.F."/>
            <person name="da Silva R.H."/>
            <person name="de Melo A.L.T.M."/>
            <person name="Pandolfi V."/>
            <person name="Bustamante F.O."/>
            <person name="Brasileiro-Vidal A.C."/>
            <person name="Benko-Iseppon A.M."/>
        </authorList>
    </citation>
    <scope>NUCLEOTIDE SEQUENCE [LARGE SCALE GENOMIC DNA]</scope>
    <source>
        <tissue evidence="2">Leaves</tissue>
    </source>
</reference>
<organism evidence="2 3">
    <name type="scientific">Stylosanthes scabra</name>
    <dbReference type="NCBI Taxonomy" id="79078"/>
    <lineage>
        <taxon>Eukaryota</taxon>
        <taxon>Viridiplantae</taxon>
        <taxon>Streptophyta</taxon>
        <taxon>Embryophyta</taxon>
        <taxon>Tracheophyta</taxon>
        <taxon>Spermatophyta</taxon>
        <taxon>Magnoliopsida</taxon>
        <taxon>eudicotyledons</taxon>
        <taxon>Gunneridae</taxon>
        <taxon>Pentapetalae</taxon>
        <taxon>rosids</taxon>
        <taxon>fabids</taxon>
        <taxon>Fabales</taxon>
        <taxon>Fabaceae</taxon>
        <taxon>Papilionoideae</taxon>
        <taxon>50 kb inversion clade</taxon>
        <taxon>dalbergioids sensu lato</taxon>
        <taxon>Dalbergieae</taxon>
        <taxon>Pterocarpus clade</taxon>
        <taxon>Stylosanthes</taxon>
    </lineage>
</organism>
<comment type="caution">
    <text evidence="2">The sequence shown here is derived from an EMBL/GenBank/DDBJ whole genome shotgun (WGS) entry which is preliminary data.</text>
</comment>
<feature type="transmembrane region" description="Helical" evidence="1">
    <location>
        <begin position="82"/>
        <end position="105"/>
    </location>
</feature>
<evidence type="ECO:0000313" key="3">
    <source>
        <dbReference type="Proteomes" id="UP001341840"/>
    </source>
</evidence>
<name>A0ABU6V5X2_9FABA</name>
<keyword evidence="1" id="KW-1133">Transmembrane helix</keyword>
<keyword evidence="1" id="KW-0472">Membrane</keyword>